<dbReference type="EMBL" id="NIRI02000013">
    <property type="protein sequence ID" value="KAG5453141.1"/>
    <property type="molecule type" value="Genomic_DNA"/>
</dbReference>
<dbReference type="Proteomes" id="UP000286415">
    <property type="component" value="Unassembled WGS sequence"/>
</dbReference>
<dbReference type="InParanoid" id="A0A419Q689"/>
<evidence type="ECO:0000313" key="1">
    <source>
        <dbReference type="EMBL" id="KAG5453141.1"/>
    </source>
</evidence>
<reference evidence="1 2" key="1">
    <citation type="journal article" date="2018" name="Biotechnol. Adv.">
        <title>Improved genomic resources and new bioinformatic workflow for the carcinogenic parasite Clonorchis sinensis: Biotechnological implications.</title>
        <authorList>
            <person name="Wang D."/>
            <person name="Korhonen P.K."/>
            <person name="Gasser R.B."/>
            <person name="Young N.D."/>
        </authorList>
    </citation>
    <scope>NUCLEOTIDE SEQUENCE [LARGE SCALE GENOMIC DNA]</scope>
    <source>
        <strain evidence="1">Cs-k2</strain>
    </source>
</reference>
<sequence>MLQRDSTNSVTDLTFQETQGGFTRRRTTHMPHQQYPPLHWPVVRTRPVSPDFPCLGLGNLAVSKPSCLHRVAWQLGTERVLQLNRLFLASNGQELCCLMRFSWDSTLTFSC</sequence>
<name>A0A419Q689_CLOSI</name>
<gene>
    <name evidence="1" type="ORF">CSKR_106967</name>
</gene>
<organism evidence="1 2">
    <name type="scientific">Clonorchis sinensis</name>
    <name type="common">Chinese liver fluke</name>
    <dbReference type="NCBI Taxonomy" id="79923"/>
    <lineage>
        <taxon>Eukaryota</taxon>
        <taxon>Metazoa</taxon>
        <taxon>Spiralia</taxon>
        <taxon>Lophotrochozoa</taxon>
        <taxon>Platyhelminthes</taxon>
        <taxon>Trematoda</taxon>
        <taxon>Digenea</taxon>
        <taxon>Opisthorchiida</taxon>
        <taxon>Opisthorchiata</taxon>
        <taxon>Opisthorchiidae</taxon>
        <taxon>Clonorchis</taxon>
    </lineage>
</organism>
<dbReference type="AlphaFoldDB" id="A0A419Q689"/>
<keyword evidence="2" id="KW-1185">Reference proteome</keyword>
<reference evidence="1 2" key="2">
    <citation type="journal article" date="2021" name="Genomics">
        <title>High-quality reference genome for Clonorchis sinensis.</title>
        <authorList>
            <person name="Young N.D."/>
            <person name="Stroehlein A.J."/>
            <person name="Kinkar L."/>
            <person name="Wang T."/>
            <person name="Sohn W.M."/>
            <person name="Chang B.C.H."/>
            <person name="Kaur P."/>
            <person name="Weisz D."/>
            <person name="Dudchenko O."/>
            <person name="Aiden E.L."/>
            <person name="Korhonen P.K."/>
            <person name="Gasser R.B."/>
        </authorList>
    </citation>
    <scope>NUCLEOTIDE SEQUENCE [LARGE SCALE GENOMIC DNA]</scope>
    <source>
        <strain evidence="1">Cs-k2</strain>
    </source>
</reference>
<proteinExistence type="predicted"/>
<protein>
    <submittedName>
        <fullName evidence="1">Uncharacterized protein</fullName>
    </submittedName>
</protein>
<evidence type="ECO:0000313" key="2">
    <source>
        <dbReference type="Proteomes" id="UP000286415"/>
    </source>
</evidence>
<comment type="caution">
    <text evidence="1">The sequence shown here is derived from an EMBL/GenBank/DDBJ whole genome shotgun (WGS) entry which is preliminary data.</text>
</comment>
<accession>A0A419Q689</accession>